<dbReference type="Proteomes" id="UP000076276">
    <property type="component" value="Unassembled WGS sequence"/>
</dbReference>
<evidence type="ECO:0000313" key="1">
    <source>
        <dbReference type="EMBL" id="KYQ71767.1"/>
    </source>
</evidence>
<sequence>MNILIVGNGFDLSHYLPTKYDHFMDVMRAIEEKDTGQKIKDLSIYKVDEWMEKIDKMLEKKTDWEFPDYAMSFDALFSKTREFNFIEKTKEFYLTENIKISTKDVLKLQCRLELNRWYQYFKKHVKEVKTWIDFELKIEEVIFSFAQAIPFIEQQNRNSSNSFSMSEWKQEVGKKNTIILESFNIFEIKGQRNGFNKQFCYGSNDSHGMNSVLFLSFAYEQLEEFIKIFDLYLELVVSQLTANCLLGIDSKDWVYPDKIFSFNYTNTFQRIYDLVDVEYLHGGHGQYQNIVLGISDIEDDGLKKLKAFGFTKYHQKLFKDTDYLFLDKYKSDVEIHKRKVEYFEKDLGYNDPLAKKFARQDLMEVDSKLNLNISIWGHSLDVSDKDYIIDIFSLNDDIDRNVRVTVYYFDKTAKFSLLNNLLAILGKDKVEQWMKNKWLCFKPNPEIKFFAQESLDVDQVS</sequence>
<dbReference type="RefSeq" id="WP_067669223.1">
    <property type="nucleotide sequence ID" value="NZ_CBCSIK010000004.1"/>
</dbReference>
<dbReference type="OrthoDB" id="5903604at2"/>
<dbReference type="AlphaFoldDB" id="A0A151Y191"/>
<proteinExistence type="predicted"/>
<dbReference type="Pfam" id="PF14253">
    <property type="entry name" value="AbiH"/>
    <property type="match status" value="1"/>
</dbReference>
<evidence type="ECO:0008006" key="3">
    <source>
        <dbReference type="Google" id="ProtNLM"/>
    </source>
</evidence>
<accession>A0A151Y191</accession>
<keyword evidence="2" id="KW-1185">Reference proteome</keyword>
<dbReference type="STRING" id="1806892.AZH43_13130"/>
<organism evidence="1 2">
    <name type="scientific">Acinetobacter pragensis</name>
    <dbReference type="NCBI Taxonomy" id="1806892"/>
    <lineage>
        <taxon>Bacteria</taxon>
        <taxon>Pseudomonadati</taxon>
        <taxon>Pseudomonadota</taxon>
        <taxon>Gammaproteobacteria</taxon>
        <taxon>Moraxellales</taxon>
        <taxon>Moraxellaceae</taxon>
        <taxon>Acinetobacter</taxon>
    </lineage>
</organism>
<name>A0A151Y191_9GAMM</name>
<evidence type="ECO:0000313" key="2">
    <source>
        <dbReference type="Proteomes" id="UP000076276"/>
    </source>
</evidence>
<comment type="caution">
    <text evidence="1">The sequence shown here is derived from an EMBL/GenBank/DDBJ whole genome shotgun (WGS) entry which is preliminary data.</text>
</comment>
<dbReference type="EMBL" id="LUAW01000022">
    <property type="protein sequence ID" value="KYQ71767.1"/>
    <property type="molecule type" value="Genomic_DNA"/>
</dbReference>
<dbReference type="InterPro" id="IPR025935">
    <property type="entry name" value="AbiH"/>
</dbReference>
<reference evidence="1 2" key="1">
    <citation type="submission" date="2016-03" db="EMBL/GenBank/DDBJ databases">
        <title>Acinetobacter genomospecies 28 strain ANC 4149.</title>
        <authorList>
            <person name="Radolfova-Krizova L."/>
            <person name="Nemec A."/>
        </authorList>
    </citation>
    <scope>NUCLEOTIDE SEQUENCE [LARGE SCALE GENOMIC DNA]</scope>
    <source>
        <strain evidence="1 2">ANC 4149</strain>
    </source>
</reference>
<gene>
    <name evidence="1" type="ORF">AZH43_13130</name>
</gene>
<protein>
    <recommendedName>
        <fullName evidence="3">Bacteriophage abortive infection AbiH</fullName>
    </recommendedName>
</protein>